<evidence type="ECO:0000313" key="3">
    <source>
        <dbReference type="Proteomes" id="UP000054837"/>
    </source>
</evidence>
<gene>
    <name evidence="2" type="ORF">AVL62_14380</name>
</gene>
<evidence type="ECO:0000256" key="1">
    <source>
        <dbReference type="SAM" id="MobiDB-lite"/>
    </source>
</evidence>
<protein>
    <recommendedName>
        <fullName evidence="4">PBS lyase</fullName>
    </recommendedName>
</protein>
<dbReference type="AlphaFoldDB" id="A0A0W8I3X3"/>
<organism evidence="2 3">
    <name type="scientific">Serinicoccus chungangensis</name>
    <dbReference type="NCBI Taxonomy" id="767452"/>
    <lineage>
        <taxon>Bacteria</taxon>
        <taxon>Bacillati</taxon>
        <taxon>Actinomycetota</taxon>
        <taxon>Actinomycetes</taxon>
        <taxon>Micrococcales</taxon>
        <taxon>Ornithinimicrobiaceae</taxon>
        <taxon>Serinicoccus</taxon>
    </lineage>
</organism>
<accession>A0A0W8I3X3</accession>
<dbReference type="SMART" id="SM00567">
    <property type="entry name" value="EZ_HEAT"/>
    <property type="match status" value="4"/>
</dbReference>
<evidence type="ECO:0000313" key="2">
    <source>
        <dbReference type="EMBL" id="KUG52764.1"/>
    </source>
</evidence>
<dbReference type="PANTHER" id="PTHR12697">
    <property type="entry name" value="PBS LYASE HEAT-LIKE PROTEIN"/>
    <property type="match status" value="1"/>
</dbReference>
<keyword evidence="3" id="KW-1185">Reference proteome</keyword>
<dbReference type="Proteomes" id="UP000054837">
    <property type="component" value="Unassembled WGS sequence"/>
</dbReference>
<dbReference type="InterPro" id="IPR004155">
    <property type="entry name" value="PBS_lyase_HEAT"/>
</dbReference>
<dbReference type="Gene3D" id="1.25.10.10">
    <property type="entry name" value="Leucine-rich Repeat Variant"/>
    <property type="match status" value="2"/>
</dbReference>
<dbReference type="STRING" id="767452.AVL62_14380"/>
<comment type="caution">
    <text evidence="2">The sequence shown here is derived from an EMBL/GenBank/DDBJ whole genome shotgun (WGS) entry which is preliminary data.</text>
</comment>
<dbReference type="InterPro" id="IPR011989">
    <property type="entry name" value="ARM-like"/>
</dbReference>
<dbReference type="RefSeq" id="WP_083518916.1">
    <property type="nucleotide sequence ID" value="NZ_LQBL01000029.1"/>
</dbReference>
<evidence type="ECO:0008006" key="4">
    <source>
        <dbReference type="Google" id="ProtNLM"/>
    </source>
</evidence>
<dbReference type="SUPFAM" id="SSF48371">
    <property type="entry name" value="ARM repeat"/>
    <property type="match status" value="1"/>
</dbReference>
<sequence length="210" mass="22240">MNQSDHRRQHDAHPALAGLTHPDKDVRQQTAVALGSRADPLLTPAVASLLWGESDFFVRETLTWVLTRTPTTAVDAATQALTDPDPAVRTQALHVLSKIKHPDSAAAVKACLDDQDTAVAERAQWALARIGDPSVLPVLITRLGQTDLAGRDSLTSTLAQFGASAVPPLVTALTDSNPSVRMCQGTVGLPCRRTVDLLAGGQFISLSVVS</sequence>
<dbReference type="EMBL" id="LQBL01000029">
    <property type="protein sequence ID" value="KUG52764.1"/>
    <property type="molecule type" value="Genomic_DNA"/>
</dbReference>
<dbReference type="Pfam" id="PF13646">
    <property type="entry name" value="HEAT_2"/>
    <property type="match status" value="1"/>
</dbReference>
<feature type="region of interest" description="Disordered" evidence="1">
    <location>
        <begin position="1"/>
        <end position="24"/>
    </location>
</feature>
<reference evidence="2 3" key="1">
    <citation type="submission" date="2015-12" db="EMBL/GenBank/DDBJ databases">
        <title>Serinicoccus chungangenesis strain CD08_5 genome sequencing and assembly.</title>
        <authorList>
            <person name="Chander A.M."/>
            <person name="Kaur G."/>
            <person name="Nair G.R."/>
            <person name="Dhawan D.K."/>
            <person name="Kochhar R.K."/>
            <person name="Mayilraj S."/>
            <person name="Bhadada S.K."/>
        </authorList>
    </citation>
    <scope>NUCLEOTIDE SEQUENCE [LARGE SCALE GENOMIC DNA]</scope>
    <source>
        <strain evidence="2 3">CD08_5</strain>
    </source>
</reference>
<dbReference type="InterPro" id="IPR016024">
    <property type="entry name" value="ARM-type_fold"/>
</dbReference>
<proteinExistence type="predicted"/>
<name>A0A0W8I3X3_9MICO</name>
<dbReference type="OrthoDB" id="9134742at2"/>
<dbReference type="GO" id="GO:0016491">
    <property type="term" value="F:oxidoreductase activity"/>
    <property type="evidence" value="ECO:0007669"/>
    <property type="project" value="TreeGrafter"/>
</dbReference>
<dbReference type="PANTHER" id="PTHR12697:SF5">
    <property type="entry name" value="DEOXYHYPUSINE HYDROXYLASE"/>
    <property type="match status" value="1"/>
</dbReference>
<feature type="compositionally biased region" description="Basic and acidic residues" evidence="1">
    <location>
        <begin position="1"/>
        <end position="13"/>
    </location>
</feature>